<name>A0A255GQQ8_9ACTN</name>
<evidence type="ECO:0000313" key="3">
    <source>
        <dbReference type="Proteomes" id="UP000216311"/>
    </source>
</evidence>
<organism evidence="2 3">
    <name type="scientific">Enemella dayhoffiae</name>
    <dbReference type="NCBI Taxonomy" id="2016507"/>
    <lineage>
        <taxon>Bacteria</taxon>
        <taxon>Bacillati</taxon>
        <taxon>Actinomycetota</taxon>
        <taxon>Actinomycetes</taxon>
        <taxon>Propionibacteriales</taxon>
        <taxon>Propionibacteriaceae</taxon>
        <taxon>Enemella</taxon>
    </lineage>
</organism>
<gene>
    <name evidence="2" type="ORF">CGZ93_16460</name>
</gene>
<keyword evidence="1" id="KW-1133">Transmembrane helix</keyword>
<dbReference type="EMBL" id="NMVQ01000045">
    <property type="protein sequence ID" value="OYO18139.1"/>
    <property type="molecule type" value="Genomic_DNA"/>
</dbReference>
<dbReference type="RefSeq" id="WP_094365228.1">
    <property type="nucleotide sequence ID" value="NZ_NMVQ01000045.1"/>
</dbReference>
<sequence length="186" mass="20329">MANNQARASAGDMIRSLAVIMIPILLLTWLLTSRPKDYEVKPVDWRPVLAQARAEAGWPVLAPVGLPETGGAAWVANVASWVRLGQGTAAGPAPRNQWQLGLLNSDKVHYAVTQGDGRTDDLVKEKTREGHQVGEDQLLGRTWQRLESPDGRTRALVHRTEQVTTVVSADTDFNSLLQFAGTLSDR</sequence>
<proteinExistence type="predicted"/>
<evidence type="ECO:0000313" key="2">
    <source>
        <dbReference type="EMBL" id="OYO18139.1"/>
    </source>
</evidence>
<keyword evidence="1" id="KW-0812">Transmembrane</keyword>
<dbReference type="Proteomes" id="UP000216311">
    <property type="component" value="Unassembled WGS sequence"/>
</dbReference>
<dbReference type="Pfam" id="PF14030">
    <property type="entry name" value="DUF4245"/>
    <property type="match status" value="1"/>
</dbReference>
<feature type="transmembrane region" description="Helical" evidence="1">
    <location>
        <begin position="13"/>
        <end position="31"/>
    </location>
</feature>
<dbReference type="AlphaFoldDB" id="A0A255GQQ8"/>
<comment type="caution">
    <text evidence="2">The sequence shown here is derived from an EMBL/GenBank/DDBJ whole genome shotgun (WGS) entry which is preliminary data.</text>
</comment>
<dbReference type="OrthoDB" id="3827115at2"/>
<protein>
    <recommendedName>
        <fullName evidence="4">DUF4245 domain-containing protein</fullName>
    </recommendedName>
</protein>
<accession>A0A255GQQ8</accession>
<dbReference type="InterPro" id="IPR025339">
    <property type="entry name" value="DUF4245"/>
</dbReference>
<reference evidence="2 3" key="1">
    <citation type="submission" date="2017-07" db="EMBL/GenBank/DDBJ databases">
        <title>Draft whole genome sequences of clinical Proprionibacteriaceae strains.</title>
        <authorList>
            <person name="Bernier A.-M."/>
            <person name="Bernard K."/>
            <person name="Domingo M.-C."/>
        </authorList>
    </citation>
    <scope>NUCLEOTIDE SEQUENCE [LARGE SCALE GENOMIC DNA]</scope>
    <source>
        <strain evidence="2 3">NML 130396</strain>
    </source>
</reference>
<evidence type="ECO:0008006" key="4">
    <source>
        <dbReference type="Google" id="ProtNLM"/>
    </source>
</evidence>
<evidence type="ECO:0000256" key="1">
    <source>
        <dbReference type="SAM" id="Phobius"/>
    </source>
</evidence>
<keyword evidence="1" id="KW-0472">Membrane</keyword>
<keyword evidence="3" id="KW-1185">Reference proteome</keyword>